<comment type="caution">
    <text evidence="1">The sequence shown here is derived from an EMBL/GenBank/DDBJ whole genome shotgun (WGS) entry which is preliminary data.</text>
</comment>
<dbReference type="OrthoDB" id="5239715at2759"/>
<dbReference type="EMBL" id="BGZK01000451">
    <property type="protein sequence ID" value="GBP44346.1"/>
    <property type="molecule type" value="Genomic_DNA"/>
</dbReference>
<sequence>MSSHEKIDGCQRGERDMQRSYHVEIYSFCLPYWEMGGSLTNDDGDCSMWSSRPGADAFDLTYIKILIFQFAVA</sequence>
<accession>A0A4C1VYJ0</accession>
<dbReference type="Proteomes" id="UP000299102">
    <property type="component" value="Unassembled WGS sequence"/>
</dbReference>
<dbReference type="AlphaFoldDB" id="A0A4C1VYJ0"/>
<gene>
    <name evidence="1" type="ORF">EVAR_31241_1</name>
</gene>
<keyword evidence="2" id="KW-1185">Reference proteome</keyword>
<name>A0A4C1VYJ0_EUMVA</name>
<evidence type="ECO:0000313" key="1">
    <source>
        <dbReference type="EMBL" id="GBP44346.1"/>
    </source>
</evidence>
<organism evidence="1 2">
    <name type="scientific">Eumeta variegata</name>
    <name type="common">Bagworm moth</name>
    <name type="synonym">Eumeta japonica</name>
    <dbReference type="NCBI Taxonomy" id="151549"/>
    <lineage>
        <taxon>Eukaryota</taxon>
        <taxon>Metazoa</taxon>
        <taxon>Ecdysozoa</taxon>
        <taxon>Arthropoda</taxon>
        <taxon>Hexapoda</taxon>
        <taxon>Insecta</taxon>
        <taxon>Pterygota</taxon>
        <taxon>Neoptera</taxon>
        <taxon>Endopterygota</taxon>
        <taxon>Lepidoptera</taxon>
        <taxon>Glossata</taxon>
        <taxon>Ditrysia</taxon>
        <taxon>Tineoidea</taxon>
        <taxon>Psychidae</taxon>
        <taxon>Oiketicinae</taxon>
        <taxon>Eumeta</taxon>
    </lineage>
</organism>
<proteinExistence type="predicted"/>
<protein>
    <submittedName>
        <fullName evidence="1">Uncharacterized protein</fullName>
    </submittedName>
</protein>
<reference evidence="1 2" key="1">
    <citation type="journal article" date="2019" name="Commun. Biol.">
        <title>The bagworm genome reveals a unique fibroin gene that provides high tensile strength.</title>
        <authorList>
            <person name="Kono N."/>
            <person name="Nakamura H."/>
            <person name="Ohtoshi R."/>
            <person name="Tomita M."/>
            <person name="Numata K."/>
            <person name="Arakawa K."/>
        </authorList>
    </citation>
    <scope>NUCLEOTIDE SEQUENCE [LARGE SCALE GENOMIC DNA]</scope>
</reference>
<evidence type="ECO:0000313" key="2">
    <source>
        <dbReference type="Proteomes" id="UP000299102"/>
    </source>
</evidence>